<dbReference type="Proteomes" id="UP001168524">
    <property type="component" value="Unassembled WGS sequence"/>
</dbReference>
<evidence type="ECO:0000313" key="3">
    <source>
        <dbReference type="Proteomes" id="UP001168524"/>
    </source>
</evidence>
<accession>A0ABT7WJR1</accession>
<organism evidence="2 3">
    <name type="scientific">Acinetobacter thutiue</name>
    <dbReference type="NCBI Taxonomy" id="2998078"/>
    <lineage>
        <taxon>Bacteria</taxon>
        <taxon>Pseudomonadati</taxon>
        <taxon>Pseudomonadota</taxon>
        <taxon>Gammaproteobacteria</taxon>
        <taxon>Moraxellales</taxon>
        <taxon>Moraxellaceae</taxon>
        <taxon>Acinetobacter</taxon>
    </lineage>
</organism>
<sequence>MKRTYLQLALASALTAMITPGYAGISFGEANSETGKLIVAGYVRGNYQLKHYGEDADDQKLRFDAAQLKLDYERGDLFGHAEYRCYQYERLCDFSTMIDAYVGYRLNQTDQLVVGMQPIPFGAGRFWGNSLYGSINTTAGLEDVHNVGVNYHAELPTATKFDVGYFAIDGGHYSGQYTPDSGRYTSNYVHSDDPTQTDLQEKNMWIARISQDIALGIDGLGTQVGASYWRSDIDNNSTDQTGRRDAWAVFGKVNYGNLGVTLTGGKNDVSNKDLVQLDASLMGSYDSEYQVANKASYYTVDAGYSFKNVGRIGNITPYLMHSRYDKDMDAAKDSIRNIIGVTVDHKQLSLVAEYIMGKNDPFIGGTASSLAQGDDNKWNKLLNLTLFYYF</sequence>
<comment type="caution">
    <text evidence="2">The sequence shown here is derived from an EMBL/GenBank/DDBJ whole genome shotgun (WGS) entry which is preliminary data.</text>
</comment>
<name>A0ABT7WJR1_9GAMM</name>
<keyword evidence="3" id="KW-1185">Reference proteome</keyword>
<protein>
    <submittedName>
        <fullName evidence="2">Uncharacterized protein</fullName>
    </submittedName>
</protein>
<evidence type="ECO:0000313" key="2">
    <source>
        <dbReference type="EMBL" id="MDN0012917.1"/>
    </source>
</evidence>
<feature type="chain" id="PRO_5046076897" evidence="1">
    <location>
        <begin position="24"/>
        <end position="390"/>
    </location>
</feature>
<keyword evidence="1" id="KW-0732">Signal</keyword>
<dbReference type="SUPFAM" id="SSF56935">
    <property type="entry name" value="Porins"/>
    <property type="match status" value="1"/>
</dbReference>
<proteinExistence type="predicted"/>
<feature type="signal peptide" evidence="1">
    <location>
        <begin position="1"/>
        <end position="23"/>
    </location>
</feature>
<evidence type="ECO:0000256" key="1">
    <source>
        <dbReference type="SAM" id="SignalP"/>
    </source>
</evidence>
<gene>
    <name evidence="2" type="ORF">QTA56_01545</name>
</gene>
<dbReference type="EMBL" id="JAUDZE010000001">
    <property type="protein sequence ID" value="MDN0012917.1"/>
    <property type="molecule type" value="Genomic_DNA"/>
</dbReference>
<dbReference type="RefSeq" id="WP_267979193.1">
    <property type="nucleotide sequence ID" value="NZ_JAPQKF010000001.1"/>
</dbReference>
<reference evidence="2" key="1">
    <citation type="submission" date="2023-06" db="EMBL/GenBank/DDBJ databases">
        <title>Two novel species of Acinetobacter isolated from motorbike repairing workshop in Vietnam.</title>
        <authorList>
            <person name="Le N.T.T."/>
        </authorList>
    </citation>
    <scope>NUCLEOTIDE SEQUENCE</scope>
    <source>
        <strain evidence="2">VNH17</strain>
    </source>
</reference>